<dbReference type="PANTHER" id="PTHR18964">
    <property type="entry name" value="ROK (REPRESSOR, ORF, KINASE) FAMILY"/>
    <property type="match status" value="1"/>
</dbReference>
<dbReference type="AlphaFoldDB" id="Q9KEQ2"/>
<keyword evidence="2" id="KW-0418">Kinase</keyword>
<name>Q9KEQ2_HALH5</name>
<evidence type="ECO:0000313" key="3">
    <source>
        <dbReference type="Proteomes" id="UP000001258"/>
    </source>
</evidence>
<dbReference type="Pfam" id="PF00480">
    <property type="entry name" value="ROK"/>
    <property type="match status" value="1"/>
</dbReference>
<dbReference type="OrthoDB" id="9795247at2"/>
<dbReference type="Gene3D" id="3.30.420.40">
    <property type="match status" value="2"/>
</dbReference>
<dbReference type="HOGENOM" id="CLU_036604_0_4_9"/>
<dbReference type="GO" id="GO:0016301">
    <property type="term" value="F:kinase activity"/>
    <property type="evidence" value="ECO:0007669"/>
    <property type="project" value="UniProtKB-KW"/>
</dbReference>
<gene>
    <name evidence="2" type="ordered locus">BH0797</name>
</gene>
<keyword evidence="3" id="KW-1185">Reference proteome</keyword>
<dbReference type="KEGG" id="bha:BH0797"/>
<comment type="similarity">
    <text evidence="1">Belongs to the ROK (NagC/XylR) family.</text>
</comment>
<dbReference type="CDD" id="cd24068">
    <property type="entry name" value="ASKHA_NBD_ROK_FnNanK-like"/>
    <property type="match status" value="1"/>
</dbReference>
<dbReference type="SUPFAM" id="SSF53067">
    <property type="entry name" value="Actin-like ATPase domain"/>
    <property type="match status" value="1"/>
</dbReference>
<accession>Q9KEQ2</accession>
<organism evidence="2 3">
    <name type="scientific">Halalkalibacterium halodurans (strain ATCC BAA-125 / DSM 18197 / FERM 7344 / JCM 9153 / C-125)</name>
    <name type="common">Bacillus halodurans</name>
    <dbReference type="NCBI Taxonomy" id="272558"/>
    <lineage>
        <taxon>Bacteria</taxon>
        <taxon>Bacillati</taxon>
        <taxon>Bacillota</taxon>
        <taxon>Bacilli</taxon>
        <taxon>Bacillales</taxon>
        <taxon>Bacillaceae</taxon>
        <taxon>Halalkalibacterium (ex Joshi et al. 2022)</taxon>
    </lineage>
</organism>
<sequence length="293" mass="30715">MKVGIDLGGTKIKAALVSDAGEIISVQECPTEAAQGPEEVMNKMMSLTEKVTDHQPFAGIGIGAPGPLSSTEGTILSPPNLPGWDHIHLVDRFQEQFQCPVKLDNDANVAALAEALLGSGQGFTSVFYLTISTGIGGGYVLDGSIVHGASDYAGEIGNMIVQPNGYQHANLNPGSLEGLASGTAIGRMARERFGVEGGTREVFDQIRRGDHDMQRLVEEAMDYLAIGIANIAHTINPDVFVLGGGVMNADDLILPIVKEKVSRYLYPGLAQSTTIVKAKLGGDSGVLGAAMLV</sequence>
<proteinExistence type="inferred from homology"/>
<protein>
    <submittedName>
        <fullName evidence="2">Glucose kinase</fullName>
    </submittedName>
</protein>
<dbReference type="EMBL" id="BA000004">
    <property type="protein sequence ID" value="BAB04516.1"/>
    <property type="molecule type" value="Genomic_DNA"/>
</dbReference>
<reference evidence="2 3" key="1">
    <citation type="journal article" date="2000" name="Nucleic Acids Res.">
        <title>Complete genome sequence of the alkaliphilic bacterium Bacillus halodurans and genomic sequence comparison with Bacillus subtilis.</title>
        <authorList>
            <person name="Takami H."/>
            <person name="Nakasone K."/>
            <person name="Takaki Y."/>
            <person name="Maeno G."/>
            <person name="Sasaki R."/>
            <person name="Masui N."/>
            <person name="Fuji F."/>
            <person name="Hirama C."/>
            <person name="Nakamura Y."/>
            <person name="Ogasawara N."/>
            <person name="Kuhara S."/>
            <person name="Horikoshi K."/>
        </authorList>
    </citation>
    <scope>NUCLEOTIDE SEQUENCE [LARGE SCALE GENOMIC DNA]</scope>
    <source>
        <strain evidence="3">ATCC BAA-125 / DSM 18197 / FERM 7344 / JCM 9153 / C-125</strain>
    </source>
</reference>
<evidence type="ECO:0000256" key="1">
    <source>
        <dbReference type="ARBA" id="ARBA00006479"/>
    </source>
</evidence>
<dbReference type="InterPro" id="IPR043129">
    <property type="entry name" value="ATPase_NBD"/>
</dbReference>
<dbReference type="RefSeq" id="WP_010896970.1">
    <property type="nucleotide sequence ID" value="NC_002570.2"/>
</dbReference>
<dbReference type="Proteomes" id="UP000001258">
    <property type="component" value="Chromosome"/>
</dbReference>
<dbReference type="PANTHER" id="PTHR18964:SF149">
    <property type="entry name" value="BIFUNCTIONAL UDP-N-ACETYLGLUCOSAMINE 2-EPIMERASE_N-ACETYLMANNOSAMINE KINASE"/>
    <property type="match status" value="1"/>
</dbReference>
<dbReference type="eggNOG" id="COG1940">
    <property type="taxonomic scope" value="Bacteria"/>
</dbReference>
<dbReference type="PIR" id="E83749">
    <property type="entry name" value="E83749"/>
</dbReference>
<keyword evidence="2" id="KW-0808">Transferase</keyword>
<dbReference type="InterPro" id="IPR000600">
    <property type="entry name" value="ROK"/>
</dbReference>
<evidence type="ECO:0000313" key="2">
    <source>
        <dbReference type="EMBL" id="BAB04516.1"/>
    </source>
</evidence>
<dbReference type="STRING" id="272558.gene:10726671"/>